<reference evidence="1 2" key="1">
    <citation type="submission" date="2015-10" db="EMBL/GenBank/DDBJ databases">
        <authorList>
            <person name="Gilbert D.G."/>
        </authorList>
    </citation>
    <scope>NUCLEOTIDE SEQUENCE [LARGE SCALE GENOMIC DNA]</scope>
    <source>
        <strain evidence="1">FVVF132</strain>
    </source>
</reference>
<protein>
    <submittedName>
        <fullName evidence="1">Uncharacterized protein</fullName>
    </submittedName>
</protein>
<name>A0A0Q3X9H8_AMAAE</name>
<gene>
    <name evidence="1" type="ORF">AAES_01935</name>
</gene>
<evidence type="ECO:0000313" key="2">
    <source>
        <dbReference type="Proteomes" id="UP000051836"/>
    </source>
</evidence>
<evidence type="ECO:0000313" key="1">
    <source>
        <dbReference type="EMBL" id="KQL61098.1"/>
    </source>
</evidence>
<dbReference type="AlphaFoldDB" id="A0A0Q3X9H8"/>
<dbReference type="EMBL" id="LMAW01000026">
    <property type="protein sequence ID" value="KQL61098.1"/>
    <property type="molecule type" value="Genomic_DNA"/>
</dbReference>
<sequence>MGQQTGRAAPRLHLPAQKHGSGWERLFEPVPATSVKPVVCCVQVTQLVEFLIDHQEELLGEGVAGLASEGNQEPPALQMAPETAQVCEVHKQYDNKSHPPQKVGLLLQGQARSSTSLQLCQSAEQG</sequence>
<accession>A0A0Q3X9H8</accession>
<dbReference type="Proteomes" id="UP000051836">
    <property type="component" value="Unassembled WGS sequence"/>
</dbReference>
<proteinExistence type="predicted"/>
<keyword evidence="2" id="KW-1185">Reference proteome</keyword>
<comment type="caution">
    <text evidence="1">The sequence shown here is derived from an EMBL/GenBank/DDBJ whole genome shotgun (WGS) entry which is preliminary data.</text>
</comment>
<organism evidence="1 2">
    <name type="scientific">Amazona aestiva</name>
    <name type="common">Blue-fronted Amazon parrot</name>
    <dbReference type="NCBI Taxonomy" id="12930"/>
    <lineage>
        <taxon>Eukaryota</taxon>
        <taxon>Metazoa</taxon>
        <taxon>Chordata</taxon>
        <taxon>Craniata</taxon>
        <taxon>Vertebrata</taxon>
        <taxon>Euteleostomi</taxon>
        <taxon>Archelosauria</taxon>
        <taxon>Archosauria</taxon>
        <taxon>Dinosauria</taxon>
        <taxon>Saurischia</taxon>
        <taxon>Theropoda</taxon>
        <taxon>Coelurosauria</taxon>
        <taxon>Aves</taxon>
        <taxon>Neognathae</taxon>
        <taxon>Neoaves</taxon>
        <taxon>Telluraves</taxon>
        <taxon>Australaves</taxon>
        <taxon>Psittaciformes</taxon>
        <taxon>Psittacidae</taxon>
        <taxon>Amazona</taxon>
    </lineage>
</organism>